<protein>
    <submittedName>
        <fullName evidence="1">Uncharacterized protein</fullName>
    </submittedName>
</protein>
<dbReference type="Proteomes" id="UP000715095">
    <property type="component" value="Unassembled WGS sequence"/>
</dbReference>
<dbReference type="EMBL" id="JACJJC010000169">
    <property type="protein sequence ID" value="MBM6705169.1"/>
    <property type="molecule type" value="Genomic_DNA"/>
</dbReference>
<organism evidence="1 2">
    <name type="scientific">Sutterella massiliensis</name>
    <dbReference type="NCBI Taxonomy" id="1816689"/>
    <lineage>
        <taxon>Bacteria</taxon>
        <taxon>Pseudomonadati</taxon>
        <taxon>Pseudomonadota</taxon>
        <taxon>Betaproteobacteria</taxon>
        <taxon>Burkholderiales</taxon>
        <taxon>Sutterellaceae</taxon>
        <taxon>Sutterella</taxon>
    </lineage>
</organism>
<accession>A0ABS2DV61</accession>
<evidence type="ECO:0000313" key="2">
    <source>
        <dbReference type="Proteomes" id="UP000715095"/>
    </source>
</evidence>
<name>A0ABS2DV61_9BURK</name>
<evidence type="ECO:0000313" key="1">
    <source>
        <dbReference type="EMBL" id="MBM6705169.1"/>
    </source>
</evidence>
<reference evidence="1 2" key="1">
    <citation type="journal article" date="2021" name="Sci. Rep.">
        <title>The distribution of antibiotic resistance genes in chicken gut microbiota commensals.</title>
        <authorList>
            <person name="Juricova H."/>
            <person name="Matiasovicova J."/>
            <person name="Kubasova T."/>
            <person name="Cejkova D."/>
            <person name="Rychlik I."/>
        </authorList>
    </citation>
    <scope>NUCLEOTIDE SEQUENCE [LARGE SCALE GENOMIC DNA]</scope>
    <source>
        <strain evidence="1 2">An829</strain>
    </source>
</reference>
<proteinExistence type="predicted"/>
<comment type="caution">
    <text evidence="1">The sequence shown here is derived from an EMBL/GenBank/DDBJ whole genome shotgun (WGS) entry which is preliminary data.</text>
</comment>
<keyword evidence="2" id="KW-1185">Reference proteome</keyword>
<sequence length="151" mass="17167">MVFKKTAKAGTTQKRFCGFRVGLPRLLEKLPISEQAIRKIRSANETHLLRFYFGTADTTDVDAIYTHLLISWGLAGRMSDAEAIRNEIWEAIRLVNKSLLRDQAADPLDLVQIQDTVCATLDLWRLTTVEELDGTIDEINAEFLAFRNRAK</sequence>
<gene>
    <name evidence="1" type="ORF">H6A60_11905</name>
</gene>